<organism evidence="2 3">
    <name type="scientific">Phytophthora rubi</name>
    <dbReference type="NCBI Taxonomy" id="129364"/>
    <lineage>
        <taxon>Eukaryota</taxon>
        <taxon>Sar</taxon>
        <taxon>Stramenopiles</taxon>
        <taxon>Oomycota</taxon>
        <taxon>Peronosporomycetes</taxon>
        <taxon>Peronosporales</taxon>
        <taxon>Peronosporaceae</taxon>
        <taxon>Phytophthora</taxon>
    </lineage>
</organism>
<protein>
    <recommendedName>
        <fullName evidence="4">Peptidase A2 domain-containing protein</fullName>
    </recommendedName>
</protein>
<proteinExistence type="predicted"/>
<evidence type="ECO:0008006" key="4">
    <source>
        <dbReference type="Google" id="ProtNLM"/>
    </source>
</evidence>
<feature type="region of interest" description="Disordered" evidence="1">
    <location>
        <begin position="60"/>
        <end position="143"/>
    </location>
</feature>
<name>A0A6A3L605_9STRA</name>
<gene>
    <name evidence="2" type="ORF">PR001_g15410</name>
</gene>
<reference evidence="2 3" key="1">
    <citation type="submission" date="2018-09" db="EMBL/GenBank/DDBJ databases">
        <title>Genomic investigation of the strawberry pathogen Phytophthora fragariae indicates pathogenicity is determined by transcriptional variation in three key races.</title>
        <authorList>
            <person name="Adams T.M."/>
            <person name="Armitage A.D."/>
            <person name="Sobczyk M.K."/>
            <person name="Bates H.J."/>
            <person name="Dunwell J.M."/>
            <person name="Nellist C.F."/>
            <person name="Harrison R.J."/>
        </authorList>
    </citation>
    <scope>NUCLEOTIDE SEQUENCE [LARGE SCALE GENOMIC DNA]</scope>
    <source>
        <strain evidence="2 3">SCRP249</strain>
    </source>
</reference>
<sequence length="190" mass="20794">MTLELQPGESRGYWKYHVPDKHFKQAKANSKINNVRTVVLLDSGAEVPIIDATFARKPMRKVGPQAEGVPRPPAQDATKKIPAEDCRASASAPTPDTIPQGPPDQASKDPEPNPDPETRRGETEGGSEVCHHDGGTLEAEEVDGERVVLSEVSPAMIEVRNEDLQVGDLADNTEDEIRKLRNIIWAPDTF</sequence>
<evidence type="ECO:0000256" key="1">
    <source>
        <dbReference type="SAM" id="MobiDB-lite"/>
    </source>
</evidence>
<feature type="compositionally biased region" description="Basic and acidic residues" evidence="1">
    <location>
        <begin position="106"/>
        <end position="135"/>
    </location>
</feature>
<accession>A0A6A3L605</accession>
<comment type="caution">
    <text evidence="2">The sequence shown here is derived from an EMBL/GenBank/DDBJ whole genome shotgun (WGS) entry which is preliminary data.</text>
</comment>
<dbReference type="EMBL" id="QXFV01001158">
    <property type="protein sequence ID" value="KAE9013465.1"/>
    <property type="molecule type" value="Genomic_DNA"/>
</dbReference>
<dbReference type="AlphaFoldDB" id="A0A6A3L605"/>
<evidence type="ECO:0000313" key="2">
    <source>
        <dbReference type="EMBL" id="KAE9013465.1"/>
    </source>
</evidence>
<evidence type="ECO:0000313" key="3">
    <source>
        <dbReference type="Proteomes" id="UP000429607"/>
    </source>
</evidence>
<feature type="compositionally biased region" description="Basic and acidic residues" evidence="1">
    <location>
        <begin position="77"/>
        <end position="87"/>
    </location>
</feature>
<dbReference type="Proteomes" id="UP000429607">
    <property type="component" value="Unassembled WGS sequence"/>
</dbReference>